<dbReference type="GO" id="GO:0005886">
    <property type="term" value="C:plasma membrane"/>
    <property type="evidence" value="ECO:0007669"/>
    <property type="project" value="TreeGrafter"/>
</dbReference>
<feature type="transmembrane region" description="Helical" evidence="5">
    <location>
        <begin position="330"/>
        <end position="356"/>
    </location>
</feature>
<organism evidence="6 7">
    <name type="scientific">Pseudocercospora eumusae</name>
    <dbReference type="NCBI Taxonomy" id="321146"/>
    <lineage>
        <taxon>Eukaryota</taxon>
        <taxon>Fungi</taxon>
        <taxon>Dikarya</taxon>
        <taxon>Ascomycota</taxon>
        <taxon>Pezizomycotina</taxon>
        <taxon>Dothideomycetes</taxon>
        <taxon>Dothideomycetidae</taxon>
        <taxon>Mycosphaerellales</taxon>
        <taxon>Mycosphaerellaceae</taxon>
        <taxon>Pseudocercospora</taxon>
    </lineage>
</organism>
<feature type="transmembrane region" description="Helical" evidence="5">
    <location>
        <begin position="376"/>
        <end position="397"/>
    </location>
</feature>
<evidence type="ECO:0008006" key="8">
    <source>
        <dbReference type="Google" id="ProtNLM"/>
    </source>
</evidence>
<feature type="transmembrane region" description="Helical" evidence="5">
    <location>
        <begin position="478"/>
        <end position="497"/>
    </location>
</feature>
<keyword evidence="2 5" id="KW-0812">Transmembrane</keyword>
<feature type="transmembrane region" description="Helical" evidence="5">
    <location>
        <begin position="98"/>
        <end position="121"/>
    </location>
</feature>
<sequence length="561" mass="62035">MASHRSTRHLVQSHAKEGDVPGTVNLRAAEGDDTAFGQALFPVPASDPNDPLQWPTWKKTWILIICSLYSFLSNTALLGPSVYIGIYAEKFGITPTKASGLISYPNILYGVGTLVTVPMYLKFGRRPVMLLSMLVYLAGLIGCSRANSYGGLMTARLFHTLASGVCEALPVQLVNDIFFRECSQSCLSWLTRLTLVVHERATKLGIYTICLCLGSTGPLYAGYMLAGGNSWRLYFYVEIGFAAALLILAFLFVEETSYKRDSPLAAHTTLPSRRIFSGQKEPEKQDGPTQIEHETMVVPVPPRKPFVETLKPWSTINHDEQFFLTAMRSFTYFLVPSVVWVVCTYGIFIGLGALVFNYTFPMLITAPPYGWSQENSGLIAVGSVLGYFLAAPLIPSFDRLAAYLTRRNDDIREAEMRLGVLLPAAFVAPAGLIVYGMTAEHQLHWVGYFAGVAMCNWGAYFFFTGTLAYAVDSYNANVSEMLIAMCVGKQLISFGFGEKLLDWVATDGYAVIIAGVFCGVLFANNVCVFIFIFCGKRIRRVLAGSWLARMHKKSIREMMAH</sequence>
<evidence type="ECO:0000256" key="3">
    <source>
        <dbReference type="ARBA" id="ARBA00022989"/>
    </source>
</evidence>
<dbReference type="InterPro" id="IPR011701">
    <property type="entry name" value="MFS"/>
</dbReference>
<feature type="transmembrane region" description="Helical" evidence="5">
    <location>
        <begin position="445"/>
        <end position="471"/>
    </location>
</feature>
<dbReference type="InterPro" id="IPR036259">
    <property type="entry name" value="MFS_trans_sf"/>
</dbReference>
<feature type="transmembrane region" description="Helical" evidence="5">
    <location>
        <begin position="204"/>
        <end position="221"/>
    </location>
</feature>
<evidence type="ECO:0000256" key="2">
    <source>
        <dbReference type="ARBA" id="ARBA00022692"/>
    </source>
</evidence>
<feature type="transmembrane region" description="Helical" evidence="5">
    <location>
        <begin position="418"/>
        <end position="439"/>
    </location>
</feature>
<dbReference type="EMBL" id="LFZN01000068">
    <property type="protein sequence ID" value="KXT00725.1"/>
    <property type="molecule type" value="Genomic_DNA"/>
</dbReference>
<evidence type="ECO:0000256" key="4">
    <source>
        <dbReference type="ARBA" id="ARBA00023136"/>
    </source>
</evidence>
<evidence type="ECO:0000313" key="7">
    <source>
        <dbReference type="Proteomes" id="UP000070133"/>
    </source>
</evidence>
<dbReference type="Proteomes" id="UP000070133">
    <property type="component" value="Unassembled WGS sequence"/>
</dbReference>
<feature type="transmembrane region" description="Helical" evidence="5">
    <location>
        <begin position="61"/>
        <end position="86"/>
    </location>
</feature>
<evidence type="ECO:0000313" key="6">
    <source>
        <dbReference type="EMBL" id="KXT00725.1"/>
    </source>
</evidence>
<gene>
    <name evidence="6" type="ORF">AC578_8275</name>
</gene>
<dbReference type="GO" id="GO:0022857">
    <property type="term" value="F:transmembrane transporter activity"/>
    <property type="evidence" value="ECO:0007669"/>
    <property type="project" value="InterPro"/>
</dbReference>
<comment type="subcellular location">
    <subcellularLocation>
        <location evidence="1">Membrane</location>
        <topology evidence="1">Multi-pass membrane protein</topology>
    </subcellularLocation>
</comment>
<dbReference type="AlphaFoldDB" id="A0A139HE36"/>
<keyword evidence="3 5" id="KW-1133">Transmembrane helix</keyword>
<dbReference type="PANTHER" id="PTHR23502">
    <property type="entry name" value="MAJOR FACILITATOR SUPERFAMILY"/>
    <property type="match status" value="1"/>
</dbReference>
<accession>A0A139HE36</accession>
<keyword evidence="7" id="KW-1185">Reference proteome</keyword>
<dbReference type="SUPFAM" id="SSF103473">
    <property type="entry name" value="MFS general substrate transporter"/>
    <property type="match status" value="1"/>
</dbReference>
<dbReference type="OrthoDB" id="268400at2759"/>
<feature type="transmembrane region" description="Helical" evidence="5">
    <location>
        <begin position="509"/>
        <end position="533"/>
    </location>
</feature>
<proteinExistence type="predicted"/>
<comment type="caution">
    <text evidence="6">The sequence shown here is derived from an EMBL/GenBank/DDBJ whole genome shotgun (WGS) entry which is preliminary data.</text>
</comment>
<feature type="transmembrane region" description="Helical" evidence="5">
    <location>
        <begin position="233"/>
        <end position="253"/>
    </location>
</feature>
<dbReference type="PANTHER" id="PTHR23502:SF160">
    <property type="entry name" value="MAJOR FACILITATOR SUPERFAMILY (MFS) PROFILE DOMAIN-CONTAINING PROTEIN-RELATED"/>
    <property type="match status" value="1"/>
</dbReference>
<name>A0A139HE36_9PEZI</name>
<evidence type="ECO:0000256" key="1">
    <source>
        <dbReference type="ARBA" id="ARBA00004141"/>
    </source>
</evidence>
<dbReference type="Pfam" id="PF07690">
    <property type="entry name" value="MFS_1"/>
    <property type="match status" value="1"/>
</dbReference>
<dbReference type="Gene3D" id="1.20.1250.20">
    <property type="entry name" value="MFS general substrate transporter like domains"/>
    <property type="match status" value="1"/>
</dbReference>
<evidence type="ECO:0000256" key="5">
    <source>
        <dbReference type="SAM" id="Phobius"/>
    </source>
</evidence>
<reference evidence="6 7" key="1">
    <citation type="submission" date="2015-07" db="EMBL/GenBank/DDBJ databases">
        <title>Comparative genomics of the Sigatoka disease complex on banana suggests a link between parallel evolutionary changes in Pseudocercospora fijiensis and Pseudocercospora eumusae and increased virulence on the banana host.</title>
        <authorList>
            <person name="Chang T.-C."/>
            <person name="Salvucci A."/>
            <person name="Crous P.W."/>
            <person name="Stergiopoulos I."/>
        </authorList>
    </citation>
    <scope>NUCLEOTIDE SEQUENCE [LARGE SCALE GENOMIC DNA]</scope>
    <source>
        <strain evidence="6 7">CBS 114824</strain>
    </source>
</reference>
<protein>
    <recommendedName>
        <fullName evidence="8">Major facilitator superfamily (MFS) profile domain-containing protein</fullName>
    </recommendedName>
</protein>
<keyword evidence="4 5" id="KW-0472">Membrane</keyword>